<dbReference type="EMBL" id="KZ819190">
    <property type="protein sequence ID" value="PWZ01299.1"/>
    <property type="molecule type" value="Genomic_DNA"/>
</dbReference>
<dbReference type="SUPFAM" id="SSF53474">
    <property type="entry name" value="alpha/beta-Hydrolases"/>
    <property type="match status" value="1"/>
</dbReference>
<dbReference type="InterPro" id="IPR029058">
    <property type="entry name" value="AB_hydrolase_fold"/>
</dbReference>
<dbReference type="STRING" id="1882483.A0A317XVA1"/>
<dbReference type="PANTHER" id="PTHR22946:SF12">
    <property type="entry name" value="CONIDIAL PIGMENT BIOSYNTHESIS PROTEIN AYG1 (AFU_ORTHOLOGUE AFUA_2G17550)"/>
    <property type="match status" value="1"/>
</dbReference>
<evidence type="ECO:0000313" key="2">
    <source>
        <dbReference type="Proteomes" id="UP000246740"/>
    </source>
</evidence>
<protein>
    <submittedName>
        <fullName evidence="1">Alpha/beta-hydrolase</fullName>
    </submittedName>
</protein>
<dbReference type="GO" id="GO:0016787">
    <property type="term" value="F:hydrolase activity"/>
    <property type="evidence" value="ECO:0007669"/>
    <property type="project" value="UniProtKB-KW"/>
</dbReference>
<dbReference type="AlphaFoldDB" id="A0A317XVA1"/>
<name>A0A317XVA1_9BASI</name>
<evidence type="ECO:0000313" key="1">
    <source>
        <dbReference type="EMBL" id="PWZ01299.1"/>
    </source>
</evidence>
<sequence>MNDTSPFPYHESVQAWYDLFLKVALERKAWPVDEYAVAEDFGEIFVRMAAQFPNTAPNEIGEDDWAESFLPKAEELYSAAEELNAKGQAQEAASAYMRSANVYRLAYFPWVHMATSRSDAKRYAWQMDKVAFERAIDVGQTFTSELHWLPWQSSESKGPGRMFIPIFAYLPAAFETPRAVVLIITGLDHYHTYMLEQITKLTSYGLAVVVTPMPGTADSPITGNIPSVDKTYWTTILDWIESHHEGLDAGCVSVWGISTGSYWAIKASRFLGDRIRRAVSQGTASHYTFSRTWLEAAEKLAYPLSLQTALGRSFGFYDPEDFKSNVQQYSLLDQGLLDMNGALVVGVNGEGDTIFPIDDQRILLEHGPGALLRWFPHMGHNGEPLSSAWLYQFWQDHGACNK</sequence>
<dbReference type="InParanoid" id="A0A317XVA1"/>
<organism evidence="1 2">
    <name type="scientific">Testicularia cyperi</name>
    <dbReference type="NCBI Taxonomy" id="1882483"/>
    <lineage>
        <taxon>Eukaryota</taxon>
        <taxon>Fungi</taxon>
        <taxon>Dikarya</taxon>
        <taxon>Basidiomycota</taxon>
        <taxon>Ustilaginomycotina</taxon>
        <taxon>Ustilaginomycetes</taxon>
        <taxon>Ustilaginales</taxon>
        <taxon>Anthracoideaceae</taxon>
        <taxon>Testicularia</taxon>
    </lineage>
</organism>
<gene>
    <name evidence="1" type="ORF">BCV70DRAFT_230539</name>
</gene>
<reference evidence="1 2" key="1">
    <citation type="journal article" date="2018" name="Mol. Biol. Evol.">
        <title>Broad Genomic Sampling Reveals a Smut Pathogenic Ancestry of the Fungal Clade Ustilaginomycotina.</title>
        <authorList>
            <person name="Kijpornyongpan T."/>
            <person name="Mondo S.J."/>
            <person name="Barry K."/>
            <person name="Sandor L."/>
            <person name="Lee J."/>
            <person name="Lipzen A."/>
            <person name="Pangilinan J."/>
            <person name="LaButti K."/>
            <person name="Hainaut M."/>
            <person name="Henrissat B."/>
            <person name="Grigoriev I.V."/>
            <person name="Spatafora J.W."/>
            <person name="Aime M.C."/>
        </authorList>
    </citation>
    <scope>NUCLEOTIDE SEQUENCE [LARGE SCALE GENOMIC DNA]</scope>
    <source>
        <strain evidence="1 2">MCA 3645</strain>
    </source>
</reference>
<accession>A0A317XVA1</accession>
<dbReference type="OrthoDB" id="5409895at2759"/>
<dbReference type="Gene3D" id="3.40.50.1820">
    <property type="entry name" value="alpha/beta hydrolase"/>
    <property type="match status" value="1"/>
</dbReference>
<dbReference type="PANTHER" id="PTHR22946">
    <property type="entry name" value="DIENELACTONE HYDROLASE DOMAIN-CONTAINING PROTEIN-RELATED"/>
    <property type="match status" value="1"/>
</dbReference>
<dbReference type="InterPro" id="IPR050261">
    <property type="entry name" value="FrsA_esterase"/>
</dbReference>
<keyword evidence="1" id="KW-0378">Hydrolase</keyword>
<proteinExistence type="predicted"/>
<dbReference type="Proteomes" id="UP000246740">
    <property type="component" value="Unassembled WGS sequence"/>
</dbReference>
<keyword evidence="2" id="KW-1185">Reference proteome</keyword>